<keyword evidence="2" id="KW-0813">Transport</keyword>
<dbReference type="InterPro" id="IPR036259">
    <property type="entry name" value="MFS_trans_sf"/>
</dbReference>
<dbReference type="PANTHER" id="PTHR42718">
    <property type="entry name" value="MAJOR FACILITATOR SUPERFAMILY MULTIDRUG TRANSPORTER MFSC"/>
    <property type="match status" value="1"/>
</dbReference>
<dbReference type="NCBIfam" id="TIGR00711">
    <property type="entry name" value="efflux_EmrB"/>
    <property type="match status" value="1"/>
</dbReference>
<keyword evidence="4 7" id="KW-0812">Transmembrane</keyword>
<feature type="transmembrane region" description="Helical" evidence="7">
    <location>
        <begin position="140"/>
        <end position="159"/>
    </location>
</feature>
<feature type="transmembrane region" description="Helical" evidence="7">
    <location>
        <begin position="54"/>
        <end position="73"/>
    </location>
</feature>
<reference evidence="10" key="1">
    <citation type="journal article" date="2019" name="Int. J. Syst. Evol. Microbiol.">
        <title>The Global Catalogue of Microorganisms (GCM) 10K type strain sequencing project: providing services to taxonomists for standard genome sequencing and annotation.</title>
        <authorList>
            <consortium name="The Broad Institute Genomics Platform"/>
            <consortium name="The Broad Institute Genome Sequencing Center for Infectious Disease"/>
            <person name="Wu L."/>
            <person name="Ma J."/>
        </authorList>
    </citation>
    <scope>NUCLEOTIDE SEQUENCE [LARGE SCALE GENOMIC DNA]</scope>
    <source>
        <strain evidence="10">TBRC 1826</strain>
    </source>
</reference>
<feature type="transmembrane region" description="Helical" evidence="7">
    <location>
        <begin position="12"/>
        <end position="34"/>
    </location>
</feature>
<feature type="transmembrane region" description="Helical" evidence="7">
    <location>
        <begin position="82"/>
        <end position="101"/>
    </location>
</feature>
<evidence type="ECO:0000256" key="5">
    <source>
        <dbReference type="ARBA" id="ARBA00022989"/>
    </source>
</evidence>
<sequence>MDPETIYRRRWAILGVLVISLLVVVLDNTILNVALRVISDPRRGIGASQAELAWAINSYTLVFAGLLFTWGVIGDRVGRKRILLIGLAVFGVGSLLSAYSQAPEQLIAARALMGVGGAAVMPQTLSIISNVFPSEERSRAIGIWAGAVGLAMGIGPPLGGLLLEHFWWGSVFLVNVPVVIVGILLMLFLVPESRNEHPGKVDPVGVVLSIVGLVLIVYGIISAGERSSLADPDVFVSLIAGVVVIAFFVRHEARSDHPALDVRLFRDARMSVAVVAIMLMFFAMAGVLFFITFYWQSVRGFTPLHAGLLVLPIAAAQVMVSPASPLLVERFGRKLVCAAGVLLTSGALGFYATLAENTPVWLVAVAFFVQGGGMAMVMTPSTGAIMASVSPAKAGSASSVQNIARQVGVAMGVAVLGALVSTVYRSDMAPHLARLPEKAPESATASIEATLVFAHSLGPQGTALIAPAKQAFLHGMHLASLCSTAIGLLTLVIVLVWMPNSGRIDRHERQRHRRGEDTTDT</sequence>
<dbReference type="CDD" id="cd17321">
    <property type="entry name" value="MFS_MMR_MDR_like"/>
    <property type="match status" value="1"/>
</dbReference>
<dbReference type="EMBL" id="JBHSBH010000015">
    <property type="protein sequence ID" value="MFC3998791.1"/>
    <property type="molecule type" value="Genomic_DNA"/>
</dbReference>
<feature type="transmembrane region" description="Helical" evidence="7">
    <location>
        <begin position="360"/>
        <end position="386"/>
    </location>
</feature>
<keyword evidence="3" id="KW-1003">Cell membrane</keyword>
<comment type="subcellular location">
    <subcellularLocation>
        <location evidence="1">Cell membrane</location>
        <topology evidence="1">Multi-pass membrane protein</topology>
    </subcellularLocation>
</comment>
<proteinExistence type="predicted"/>
<dbReference type="PANTHER" id="PTHR42718:SF42">
    <property type="entry name" value="EXPORT PROTEIN"/>
    <property type="match status" value="1"/>
</dbReference>
<dbReference type="InterPro" id="IPR011701">
    <property type="entry name" value="MFS"/>
</dbReference>
<accession>A0ABV8FVW3</accession>
<evidence type="ECO:0000256" key="7">
    <source>
        <dbReference type="SAM" id="Phobius"/>
    </source>
</evidence>
<dbReference type="InterPro" id="IPR004638">
    <property type="entry name" value="EmrB-like"/>
</dbReference>
<evidence type="ECO:0000256" key="3">
    <source>
        <dbReference type="ARBA" id="ARBA00022475"/>
    </source>
</evidence>
<dbReference type="PROSITE" id="PS50850">
    <property type="entry name" value="MFS"/>
    <property type="match status" value="1"/>
</dbReference>
<keyword evidence="10" id="KW-1185">Reference proteome</keyword>
<keyword evidence="5 7" id="KW-1133">Transmembrane helix</keyword>
<evidence type="ECO:0000259" key="8">
    <source>
        <dbReference type="PROSITE" id="PS50850"/>
    </source>
</evidence>
<feature type="transmembrane region" description="Helical" evidence="7">
    <location>
        <begin position="335"/>
        <end position="354"/>
    </location>
</feature>
<evidence type="ECO:0000256" key="6">
    <source>
        <dbReference type="ARBA" id="ARBA00023136"/>
    </source>
</evidence>
<gene>
    <name evidence="9" type="ORF">ACFOVU_22890</name>
</gene>
<evidence type="ECO:0000256" key="4">
    <source>
        <dbReference type="ARBA" id="ARBA00022692"/>
    </source>
</evidence>
<evidence type="ECO:0000256" key="2">
    <source>
        <dbReference type="ARBA" id="ARBA00022448"/>
    </source>
</evidence>
<keyword evidence="6 7" id="KW-0472">Membrane</keyword>
<feature type="transmembrane region" description="Helical" evidence="7">
    <location>
        <begin position="270"/>
        <end position="295"/>
    </location>
</feature>
<name>A0ABV8FVW3_9ACTN</name>
<dbReference type="Proteomes" id="UP001595847">
    <property type="component" value="Unassembled WGS sequence"/>
</dbReference>
<feature type="transmembrane region" description="Helical" evidence="7">
    <location>
        <begin position="233"/>
        <end position="249"/>
    </location>
</feature>
<comment type="caution">
    <text evidence="9">The sequence shown here is derived from an EMBL/GenBank/DDBJ whole genome shotgun (WGS) entry which is preliminary data.</text>
</comment>
<feature type="domain" description="Major facilitator superfamily (MFS) profile" evidence="8">
    <location>
        <begin position="13"/>
        <end position="502"/>
    </location>
</feature>
<organism evidence="9 10">
    <name type="scientific">Nocardiopsis sediminis</name>
    <dbReference type="NCBI Taxonomy" id="1778267"/>
    <lineage>
        <taxon>Bacteria</taxon>
        <taxon>Bacillati</taxon>
        <taxon>Actinomycetota</taxon>
        <taxon>Actinomycetes</taxon>
        <taxon>Streptosporangiales</taxon>
        <taxon>Nocardiopsidaceae</taxon>
        <taxon>Nocardiopsis</taxon>
    </lineage>
</organism>
<evidence type="ECO:0000313" key="9">
    <source>
        <dbReference type="EMBL" id="MFC3998791.1"/>
    </source>
</evidence>
<evidence type="ECO:0000256" key="1">
    <source>
        <dbReference type="ARBA" id="ARBA00004651"/>
    </source>
</evidence>
<dbReference type="InterPro" id="IPR020846">
    <property type="entry name" value="MFS_dom"/>
</dbReference>
<dbReference type="Gene3D" id="1.20.1720.10">
    <property type="entry name" value="Multidrug resistance protein D"/>
    <property type="match status" value="1"/>
</dbReference>
<feature type="transmembrane region" description="Helical" evidence="7">
    <location>
        <begin position="307"/>
        <end position="328"/>
    </location>
</feature>
<dbReference type="SUPFAM" id="SSF103473">
    <property type="entry name" value="MFS general substrate transporter"/>
    <property type="match status" value="1"/>
</dbReference>
<feature type="transmembrane region" description="Helical" evidence="7">
    <location>
        <begin position="478"/>
        <end position="498"/>
    </location>
</feature>
<feature type="transmembrane region" description="Helical" evidence="7">
    <location>
        <begin position="165"/>
        <end position="189"/>
    </location>
</feature>
<dbReference type="RefSeq" id="WP_378536888.1">
    <property type="nucleotide sequence ID" value="NZ_JBHSBH010000015.1"/>
</dbReference>
<dbReference type="Gene3D" id="1.20.1250.20">
    <property type="entry name" value="MFS general substrate transporter like domains"/>
    <property type="match status" value="1"/>
</dbReference>
<feature type="transmembrane region" description="Helical" evidence="7">
    <location>
        <begin position="107"/>
        <end position="128"/>
    </location>
</feature>
<feature type="transmembrane region" description="Helical" evidence="7">
    <location>
        <begin position="407"/>
        <end position="424"/>
    </location>
</feature>
<protein>
    <submittedName>
        <fullName evidence="9">MFS transporter</fullName>
    </submittedName>
</protein>
<evidence type="ECO:0000313" key="10">
    <source>
        <dbReference type="Proteomes" id="UP001595847"/>
    </source>
</evidence>
<feature type="transmembrane region" description="Helical" evidence="7">
    <location>
        <begin position="201"/>
        <end position="221"/>
    </location>
</feature>
<dbReference type="PRINTS" id="PR01036">
    <property type="entry name" value="TCRTETB"/>
</dbReference>
<dbReference type="Pfam" id="PF07690">
    <property type="entry name" value="MFS_1"/>
    <property type="match status" value="1"/>
</dbReference>